<dbReference type="AlphaFoldDB" id="A0A9P4GPD1"/>
<name>A0A9P4GPD1_9PLEO</name>
<sequence>MSASFPFVVLAPSISGKELHGSNPMLLLAILTVASWRDHQRQMLLDKIYRSELADRTLLHPRRTLGLVQSVLVYLSWIAAGLQKPNLLKHTPHMTEWAQNLRRDLEYESDETISHLISLRQIDDQVQDTLFTGSAAGLPLTDARTLMHVRFMEAQLNAWKRESCNSGSKRCIVALRTQLMLDQRPTIDSTRLKGLLSALEAGKRFLDTLLSFPAYEYHIVSFSEWMRLPTVIMTVARLCMPTDIHVATGWDFKAAQDRVRLDLCLESLCYRMQGLSTYDKQKQSHPDFWIAMRFIMDLTRTWYIRKIKPNMQADTSSQPTPNETVGQTTSDISGPSSGAHSTPSIHRAGERYNTLAGINHMGDINMDIDMGMEDDAGPFAFMKDSDFDMEQFFDMGIWSDESYIGMDDTQYSNIVRIQTLLHKVALSLSMKSRIPCPIKPLNSTKPPQPQTETTPQDGDVVQQYPRGIRLVLITVGLILSIFIAALDTAILATAIPSITSQFGSISNIAWYGSGYSITNATFQSPWGKAYHYFSLKKTFLLAILVFEIGNVICALAPSSEILIFGRVIAGVGGGGIFTGAFIIIALTAGPEYRAAYMGILGVTFGCSSVVGPLMGGALTDGPGWRWCFWISLPIGFTAALTMFLCFKDPLTPKKATLREKIIHLDLNGATLLSGSFSCFVLAMHWIGVNSWTSARVLGSFVGFAALLACFVINEWLMGSKAMVRAHLFKNRLVLANLCYIFFLAGAFFPLMYTLPIQFQSVNNNTASQSGVRLIPLVLGISVFTMVSNGLLTFWRHYKPFLLVGALLAAAGNTKIYTLDANTSTSAWIGYELITAIGVGLALQIPLIANQNLVATDDLGAATSMSLFMENCGTALFIASCEAAFTNGLLSSLENNLPNVDARDVIDAGATQLRGLFSGKELEQVLSSYLDGLWGDCGRDIVVECGASNGTRG</sequence>
<evidence type="ECO:0000256" key="3">
    <source>
        <dbReference type="ARBA" id="ARBA00022692"/>
    </source>
</evidence>
<dbReference type="OrthoDB" id="10021397at2759"/>
<proteinExistence type="predicted"/>
<feature type="transmembrane region" description="Helical" evidence="7">
    <location>
        <begin position="470"/>
        <end position="495"/>
    </location>
</feature>
<evidence type="ECO:0000259" key="8">
    <source>
        <dbReference type="PROSITE" id="PS50850"/>
    </source>
</evidence>
<dbReference type="CDD" id="cd17502">
    <property type="entry name" value="MFS_Azr1_MDR_like"/>
    <property type="match status" value="1"/>
</dbReference>
<dbReference type="InterPro" id="IPR020846">
    <property type="entry name" value="MFS_dom"/>
</dbReference>
<feature type="domain" description="Major facilitator superfamily (MFS) profile" evidence="8">
    <location>
        <begin position="473"/>
        <end position="952"/>
    </location>
</feature>
<dbReference type="PROSITE" id="PS50850">
    <property type="entry name" value="MFS"/>
    <property type="match status" value="1"/>
</dbReference>
<comment type="subcellular location">
    <subcellularLocation>
        <location evidence="1">Membrane</location>
        <topology evidence="1">Multi-pass membrane protein</topology>
    </subcellularLocation>
</comment>
<dbReference type="InterPro" id="IPR011701">
    <property type="entry name" value="MFS"/>
</dbReference>
<dbReference type="SUPFAM" id="SSF103473">
    <property type="entry name" value="MFS general substrate transporter"/>
    <property type="match status" value="1"/>
</dbReference>
<dbReference type="Pfam" id="PF07690">
    <property type="entry name" value="MFS_1"/>
    <property type="match status" value="1"/>
</dbReference>
<evidence type="ECO:0000256" key="7">
    <source>
        <dbReference type="SAM" id="Phobius"/>
    </source>
</evidence>
<dbReference type="Proteomes" id="UP000800039">
    <property type="component" value="Unassembled WGS sequence"/>
</dbReference>
<evidence type="ECO:0000256" key="5">
    <source>
        <dbReference type="ARBA" id="ARBA00023136"/>
    </source>
</evidence>
<feature type="region of interest" description="Disordered" evidence="6">
    <location>
        <begin position="438"/>
        <end position="459"/>
    </location>
</feature>
<feature type="transmembrane region" description="Helical" evidence="7">
    <location>
        <begin position="692"/>
        <end position="712"/>
    </location>
</feature>
<evidence type="ECO:0000313" key="9">
    <source>
        <dbReference type="EMBL" id="KAF1848711.1"/>
    </source>
</evidence>
<keyword evidence="4 7" id="KW-1133">Transmembrane helix</keyword>
<organism evidence="9 10">
    <name type="scientific">Cucurbitaria berberidis CBS 394.84</name>
    <dbReference type="NCBI Taxonomy" id="1168544"/>
    <lineage>
        <taxon>Eukaryota</taxon>
        <taxon>Fungi</taxon>
        <taxon>Dikarya</taxon>
        <taxon>Ascomycota</taxon>
        <taxon>Pezizomycotina</taxon>
        <taxon>Dothideomycetes</taxon>
        <taxon>Pleosporomycetidae</taxon>
        <taxon>Pleosporales</taxon>
        <taxon>Pleosporineae</taxon>
        <taxon>Cucurbitariaceae</taxon>
        <taxon>Cucurbitaria</taxon>
    </lineage>
</organism>
<feature type="transmembrane region" description="Helical" evidence="7">
    <location>
        <begin position="594"/>
        <end position="614"/>
    </location>
</feature>
<protein>
    <submittedName>
        <fullName evidence="9">MFS general substrate transporter</fullName>
    </submittedName>
</protein>
<feature type="transmembrane region" description="Helical" evidence="7">
    <location>
        <begin position="563"/>
        <end position="587"/>
    </location>
</feature>
<keyword evidence="10" id="KW-1185">Reference proteome</keyword>
<reference evidence="9" key="1">
    <citation type="submission" date="2020-01" db="EMBL/GenBank/DDBJ databases">
        <authorList>
            <consortium name="DOE Joint Genome Institute"/>
            <person name="Haridas S."/>
            <person name="Albert R."/>
            <person name="Binder M."/>
            <person name="Bloem J."/>
            <person name="Labutti K."/>
            <person name="Salamov A."/>
            <person name="Andreopoulos B."/>
            <person name="Baker S.E."/>
            <person name="Barry K."/>
            <person name="Bills G."/>
            <person name="Bluhm B.H."/>
            <person name="Cannon C."/>
            <person name="Castanera R."/>
            <person name="Culley D.E."/>
            <person name="Daum C."/>
            <person name="Ezra D."/>
            <person name="Gonzalez J.B."/>
            <person name="Henrissat B."/>
            <person name="Kuo A."/>
            <person name="Liang C."/>
            <person name="Lipzen A."/>
            <person name="Lutzoni F."/>
            <person name="Magnuson J."/>
            <person name="Mondo S."/>
            <person name="Nolan M."/>
            <person name="Ohm R."/>
            <person name="Pangilinan J."/>
            <person name="Park H.-J."/>
            <person name="Ramirez L."/>
            <person name="Alfaro M."/>
            <person name="Sun H."/>
            <person name="Tritt A."/>
            <person name="Yoshinaga Y."/>
            <person name="Zwiers L.-H."/>
            <person name="Turgeon B.G."/>
            <person name="Goodwin S.B."/>
            <person name="Spatafora J.W."/>
            <person name="Crous P.W."/>
            <person name="Grigoriev I.V."/>
        </authorList>
    </citation>
    <scope>NUCLEOTIDE SEQUENCE</scope>
    <source>
        <strain evidence="9">CBS 394.84</strain>
    </source>
</reference>
<feature type="transmembrane region" description="Helical" evidence="7">
    <location>
        <begin position="800"/>
        <end position="818"/>
    </location>
</feature>
<feature type="compositionally biased region" description="Polar residues" evidence="6">
    <location>
        <begin position="312"/>
        <end position="344"/>
    </location>
</feature>
<feature type="transmembrane region" description="Helical" evidence="7">
    <location>
        <begin position="773"/>
        <end position="793"/>
    </location>
</feature>
<dbReference type="PANTHER" id="PTHR23501:SF177">
    <property type="entry name" value="MAJOR FACILITATOR SUPERFAMILY (MFS) PROFILE DOMAIN-CONTAINING PROTEIN-RELATED"/>
    <property type="match status" value="1"/>
</dbReference>
<dbReference type="RefSeq" id="XP_040791274.1">
    <property type="nucleotide sequence ID" value="XM_040934778.1"/>
</dbReference>
<gene>
    <name evidence="9" type="ORF">K460DRAFT_375520</name>
</gene>
<feature type="transmembrane region" description="Helical" evidence="7">
    <location>
        <begin position="626"/>
        <end position="646"/>
    </location>
</feature>
<feature type="region of interest" description="Disordered" evidence="6">
    <location>
        <begin position="312"/>
        <end position="345"/>
    </location>
</feature>
<evidence type="ECO:0000256" key="2">
    <source>
        <dbReference type="ARBA" id="ARBA00022448"/>
    </source>
</evidence>
<dbReference type="GO" id="GO:0022857">
    <property type="term" value="F:transmembrane transporter activity"/>
    <property type="evidence" value="ECO:0007669"/>
    <property type="project" value="InterPro"/>
</dbReference>
<evidence type="ECO:0000256" key="1">
    <source>
        <dbReference type="ARBA" id="ARBA00004141"/>
    </source>
</evidence>
<feature type="transmembrane region" description="Helical" evidence="7">
    <location>
        <begin position="666"/>
        <end position="686"/>
    </location>
</feature>
<feature type="transmembrane region" description="Helical" evidence="7">
    <location>
        <begin position="733"/>
        <end position="753"/>
    </location>
</feature>
<dbReference type="Gene3D" id="1.20.1250.20">
    <property type="entry name" value="MFS general substrate transporter like domains"/>
    <property type="match status" value="1"/>
</dbReference>
<dbReference type="EMBL" id="ML976615">
    <property type="protein sequence ID" value="KAF1848711.1"/>
    <property type="molecule type" value="Genomic_DNA"/>
</dbReference>
<keyword evidence="2" id="KW-0813">Transport</keyword>
<dbReference type="PANTHER" id="PTHR23501">
    <property type="entry name" value="MAJOR FACILITATOR SUPERFAMILY"/>
    <property type="match status" value="1"/>
</dbReference>
<accession>A0A9P4GPD1</accession>
<keyword evidence="5 7" id="KW-0472">Membrane</keyword>
<dbReference type="GeneID" id="63852029"/>
<dbReference type="InterPro" id="IPR036259">
    <property type="entry name" value="MFS_trans_sf"/>
</dbReference>
<feature type="transmembrane region" description="Helical" evidence="7">
    <location>
        <begin position="824"/>
        <end position="842"/>
    </location>
</feature>
<feature type="transmembrane region" description="Helical" evidence="7">
    <location>
        <begin position="538"/>
        <end position="557"/>
    </location>
</feature>
<evidence type="ECO:0000256" key="6">
    <source>
        <dbReference type="SAM" id="MobiDB-lite"/>
    </source>
</evidence>
<dbReference type="GO" id="GO:0005886">
    <property type="term" value="C:plasma membrane"/>
    <property type="evidence" value="ECO:0007669"/>
    <property type="project" value="TreeGrafter"/>
</dbReference>
<comment type="caution">
    <text evidence="9">The sequence shown here is derived from an EMBL/GenBank/DDBJ whole genome shotgun (WGS) entry which is preliminary data.</text>
</comment>
<keyword evidence="3 7" id="KW-0812">Transmembrane</keyword>
<evidence type="ECO:0000313" key="10">
    <source>
        <dbReference type="Proteomes" id="UP000800039"/>
    </source>
</evidence>
<evidence type="ECO:0000256" key="4">
    <source>
        <dbReference type="ARBA" id="ARBA00022989"/>
    </source>
</evidence>